<proteinExistence type="predicted"/>
<sequence length="197" mass="22761">MCFAQAYNSLETRNGYERVEKGQRIENGDCLVEHLSCDTSFGYSFFENRENWRWTWDSVNGTTHVDIDHMITKRKWCLLTTSFVPGFCAGSNHCFLRAKDRREPIHFNSLPASKTINVNRCCVHLDRRSRVLSRQYRRDLIVALRQREPACRQIYVEEVAQTGLRVAGSSACSPDLSPSGYHLFQQLCPLPEKEPVL</sequence>
<comment type="caution">
    <text evidence="1">The sequence shown here is derived from an EMBL/GenBank/DDBJ whole genome shotgun (WGS) entry which is preliminary data.</text>
</comment>
<dbReference type="Proteomes" id="UP001196413">
    <property type="component" value="Unassembled WGS sequence"/>
</dbReference>
<dbReference type="EMBL" id="JAHQIW010004153">
    <property type="protein sequence ID" value="KAJ1361272.1"/>
    <property type="molecule type" value="Genomic_DNA"/>
</dbReference>
<accession>A0AAD5QTJ1</accession>
<name>A0AAD5QTJ1_PARTN</name>
<evidence type="ECO:0000313" key="2">
    <source>
        <dbReference type="Proteomes" id="UP001196413"/>
    </source>
</evidence>
<protein>
    <submittedName>
        <fullName evidence="1">Uncharacterized protein</fullName>
    </submittedName>
</protein>
<reference evidence="1" key="1">
    <citation type="submission" date="2021-06" db="EMBL/GenBank/DDBJ databases">
        <title>Parelaphostrongylus tenuis whole genome reference sequence.</title>
        <authorList>
            <person name="Garwood T.J."/>
            <person name="Larsen P.A."/>
            <person name="Fountain-Jones N.M."/>
            <person name="Garbe J.R."/>
            <person name="Macchietto M.G."/>
            <person name="Kania S.A."/>
            <person name="Gerhold R.W."/>
            <person name="Richards J.E."/>
            <person name="Wolf T.M."/>
        </authorList>
    </citation>
    <scope>NUCLEOTIDE SEQUENCE</scope>
    <source>
        <strain evidence="1">MNPRO001-30</strain>
        <tissue evidence="1">Meninges</tissue>
    </source>
</reference>
<organism evidence="1 2">
    <name type="scientific">Parelaphostrongylus tenuis</name>
    <name type="common">Meningeal worm</name>
    <dbReference type="NCBI Taxonomy" id="148309"/>
    <lineage>
        <taxon>Eukaryota</taxon>
        <taxon>Metazoa</taxon>
        <taxon>Ecdysozoa</taxon>
        <taxon>Nematoda</taxon>
        <taxon>Chromadorea</taxon>
        <taxon>Rhabditida</taxon>
        <taxon>Rhabditina</taxon>
        <taxon>Rhabditomorpha</taxon>
        <taxon>Strongyloidea</taxon>
        <taxon>Metastrongylidae</taxon>
        <taxon>Parelaphostrongylus</taxon>
    </lineage>
</organism>
<keyword evidence="2" id="KW-1185">Reference proteome</keyword>
<gene>
    <name evidence="1" type="ORF">KIN20_020488</name>
</gene>
<dbReference type="AlphaFoldDB" id="A0AAD5QTJ1"/>
<evidence type="ECO:0000313" key="1">
    <source>
        <dbReference type="EMBL" id="KAJ1361272.1"/>
    </source>
</evidence>